<keyword evidence="3 6" id="KW-0732">Signal</keyword>
<dbReference type="Proteomes" id="UP000240621">
    <property type="component" value="Unassembled WGS sequence"/>
</dbReference>
<organism evidence="10 11">
    <name type="scientific">Prolixibacter denitrificans</name>
    <dbReference type="NCBI Taxonomy" id="1541063"/>
    <lineage>
        <taxon>Bacteria</taxon>
        <taxon>Pseudomonadati</taxon>
        <taxon>Bacteroidota</taxon>
        <taxon>Bacteroidia</taxon>
        <taxon>Marinilabiliales</taxon>
        <taxon>Prolixibacteraceae</taxon>
        <taxon>Prolixibacter</taxon>
    </lineage>
</organism>
<keyword evidence="4" id="KW-0472">Membrane</keyword>
<accession>A0A2P8C644</accession>
<comment type="similarity">
    <text evidence="2">Belongs to the SusD family.</text>
</comment>
<feature type="chain" id="PRO_5015132788" evidence="6">
    <location>
        <begin position="26"/>
        <end position="555"/>
    </location>
</feature>
<dbReference type="InterPro" id="IPR011990">
    <property type="entry name" value="TPR-like_helical_dom_sf"/>
</dbReference>
<dbReference type="GO" id="GO:0009279">
    <property type="term" value="C:cell outer membrane"/>
    <property type="evidence" value="ECO:0007669"/>
    <property type="project" value="UniProtKB-SubCell"/>
</dbReference>
<evidence type="ECO:0000259" key="8">
    <source>
        <dbReference type="Pfam" id="PF14322"/>
    </source>
</evidence>
<proteinExistence type="inferred from homology"/>
<reference evidence="10 11" key="1">
    <citation type="submission" date="2018-03" db="EMBL/GenBank/DDBJ databases">
        <title>Genomic Encyclopedia of Archaeal and Bacterial Type Strains, Phase II (KMG-II): from individual species to whole genera.</title>
        <authorList>
            <person name="Goeker M."/>
        </authorList>
    </citation>
    <scope>NUCLEOTIDE SEQUENCE [LARGE SCALE GENOMIC DNA]</scope>
    <source>
        <strain evidence="10 11">DSM 27267</strain>
    </source>
</reference>
<evidence type="ECO:0000313" key="12">
    <source>
        <dbReference type="Proteomes" id="UP000396862"/>
    </source>
</evidence>
<evidence type="ECO:0000256" key="6">
    <source>
        <dbReference type="SAM" id="SignalP"/>
    </source>
</evidence>
<gene>
    <name evidence="10" type="ORF">CLV93_11618</name>
    <name evidence="9" type="ORF">JCM18694_32670</name>
</gene>
<dbReference type="OrthoDB" id="5694214at2"/>
<comment type="caution">
    <text evidence="10">The sequence shown here is derived from an EMBL/GenBank/DDBJ whole genome shotgun (WGS) entry which is preliminary data.</text>
</comment>
<dbReference type="Pfam" id="PF07980">
    <property type="entry name" value="SusD_RagB"/>
    <property type="match status" value="1"/>
</dbReference>
<evidence type="ECO:0000256" key="4">
    <source>
        <dbReference type="ARBA" id="ARBA00023136"/>
    </source>
</evidence>
<evidence type="ECO:0000256" key="5">
    <source>
        <dbReference type="ARBA" id="ARBA00023237"/>
    </source>
</evidence>
<protein>
    <submittedName>
        <fullName evidence="9 10">Starch-binding protein</fullName>
    </submittedName>
</protein>
<feature type="domain" description="SusD-like N-terminal" evidence="8">
    <location>
        <begin position="98"/>
        <end position="215"/>
    </location>
</feature>
<evidence type="ECO:0000256" key="2">
    <source>
        <dbReference type="ARBA" id="ARBA00006275"/>
    </source>
</evidence>
<dbReference type="InterPro" id="IPR012944">
    <property type="entry name" value="SusD_RagB_dom"/>
</dbReference>
<dbReference type="EMBL" id="BLAU01000001">
    <property type="protein sequence ID" value="GET23021.1"/>
    <property type="molecule type" value="Genomic_DNA"/>
</dbReference>
<sequence>MKTKRIFFSLIIALALSLNSCNDYLDIKPNNLITGSSLTEDNLPALTAPLYNKVWFDFNDKFYYGLGDGMAYNLYAPYSDYIYPFADLSVTGLTGPLVSAWSSLYVVVQQSNKVIKSINESSAADDVKQQYIAEARFMRGTAYWYLASLWGNVIISEDPTPLASNPVVNSNPQKDAFEFAIRDMEFAAKYLPEESGQPGRVNRYSAFGMLSRFYLAYSGFVASNYGESPNVGTRDQAYLDLAKKAAEKVINQGPFSLMENYPDLFKIEHNNNTESMFAFQWVPGLNSTTGYGVINTHQAYFAFGSEVTGDDAAWGDWTRCPYDMIKEYEENDTIRRKATWMGYGDFYPEINQANGGLLYERNVSGNSSTTLNVKKGVVGSSKDNPAIGRMNSALDNYMLRLAEVYLNYAEAVLGNNESTTDATALMYFNDVRTRAGLEAKTSISWEDIRHERRVEFSMEGRYWYDLLSRAYYKQQEIINYIDGQDRGTIPAYLFSAPNNLSIDSERNPGTRPVGQADASIFLLPYPESELIQNPKLGDAPVPYEFTEERITDLFE</sequence>
<feature type="signal peptide" evidence="6">
    <location>
        <begin position="1"/>
        <end position="25"/>
    </location>
</feature>
<keyword evidence="12" id="KW-1185">Reference proteome</keyword>
<dbReference type="AlphaFoldDB" id="A0A2P8C644"/>
<evidence type="ECO:0000256" key="3">
    <source>
        <dbReference type="ARBA" id="ARBA00022729"/>
    </source>
</evidence>
<evidence type="ECO:0000256" key="1">
    <source>
        <dbReference type="ARBA" id="ARBA00004442"/>
    </source>
</evidence>
<dbReference type="SUPFAM" id="SSF48452">
    <property type="entry name" value="TPR-like"/>
    <property type="match status" value="1"/>
</dbReference>
<reference evidence="9 12" key="2">
    <citation type="submission" date="2019-10" db="EMBL/GenBank/DDBJ databases">
        <title>Prolixibacter strains distinguished by the presence of nitrate reductase genes were adept at nitrate-dependent anaerobic corrosion of metallic iron and carbon steel.</title>
        <authorList>
            <person name="Iino T."/>
            <person name="Shono N."/>
            <person name="Ito K."/>
            <person name="Nakamura R."/>
            <person name="Sueoka K."/>
            <person name="Harayama S."/>
            <person name="Ohkuma M."/>
        </authorList>
    </citation>
    <scope>NUCLEOTIDE SEQUENCE [LARGE SCALE GENOMIC DNA]</scope>
    <source>
        <strain evidence="9 12">MIC1-1</strain>
    </source>
</reference>
<dbReference type="Proteomes" id="UP000396862">
    <property type="component" value="Unassembled WGS sequence"/>
</dbReference>
<feature type="domain" description="RagB/SusD" evidence="7">
    <location>
        <begin position="315"/>
        <end position="537"/>
    </location>
</feature>
<comment type="subcellular location">
    <subcellularLocation>
        <location evidence="1">Cell outer membrane</location>
    </subcellularLocation>
</comment>
<keyword evidence="5" id="KW-0998">Cell outer membrane</keyword>
<dbReference type="RefSeq" id="WP_106543839.1">
    <property type="nucleotide sequence ID" value="NZ_BLAU01000001.1"/>
</dbReference>
<evidence type="ECO:0000313" key="9">
    <source>
        <dbReference type="EMBL" id="GET23021.1"/>
    </source>
</evidence>
<evidence type="ECO:0000313" key="11">
    <source>
        <dbReference type="Proteomes" id="UP000240621"/>
    </source>
</evidence>
<dbReference type="InterPro" id="IPR033985">
    <property type="entry name" value="SusD-like_N"/>
</dbReference>
<evidence type="ECO:0000259" key="7">
    <source>
        <dbReference type="Pfam" id="PF07980"/>
    </source>
</evidence>
<name>A0A2P8C644_9BACT</name>
<dbReference type="Pfam" id="PF14322">
    <property type="entry name" value="SusD-like_3"/>
    <property type="match status" value="1"/>
</dbReference>
<dbReference type="Gene3D" id="1.25.40.390">
    <property type="match status" value="1"/>
</dbReference>
<dbReference type="EMBL" id="PYGC01000016">
    <property type="protein sequence ID" value="PSK80439.1"/>
    <property type="molecule type" value="Genomic_DNA"/>
</dbReference>
<evidence type="ECO:0000313" key="10">
    <source>
        <dbReference type="EMBL" id="PSK80439.1"/>
    </source>
</evidence>